<dbReference type="RefSeq" id="WP_162879165.1">
    <property type="nucleotide sequence ID" value="NZ_BMLG01000007.1"/>
</dbReference>
<accession>A0A917TNQ5</accession>
<dbReference type="AlphaFoldDB" id="A0A917TNQ5"/>
<organism evidence="1 2">
    <name type="scientific">Paraliobacillus quinghaiensis</name>
    <dbReference type="NCBI Taxonomy" id="470815"/>
    <lineage>
        <taxon>Bacteria</taxon>
        <taxon>Bacillati</taxon>
        <taxon>Bacillota</taxon>
        <taxon>Bacilli</taxon>
        <taxon>Bacillales</taxon>
        <taxon>Bacillaceae</taxon>
        <taxon>Paraliobacillus</taxon>
    </lineage>
</organism>
<reference evidence="1" key="1">
    <citation type="journal article" date="2014" name="Int. J. Syst. Evol. Microbiol.">
        <title>Complete genome sequence of Corynebacterium casei LMG S-19264T (=DSM 44701T), isolated from a smear-ripened cheese.</title>
        <authorList>
            <consortium name="US DOE Joint Genome Institute (JGI-PGF)"/>
            <person name="Walter F."/>
            <person name="Albersmeier A."/>
            <person name="Kalinowski J."/>
            <person name="Ruckert C."/>
        </authorList>
    </citation>
    <scope>NUCLEOTIDE SEQUENCE</scope>
    <source>
        <strain evidence="1">CGMCC 1.6333</strain>
    </source>
</reference>
<comment type="caution">
    <text evidence="1">The sequence shown here is derived from an EMBL/GenBank/DDBJ whole genome shotgun (WGS) entry which is preliminary data.</text>
</comment>
<evidence type="ECO:0000313" key="2">
    <source>
        <dbReference type="Proteomes" id="UP000618460"/>
    </source>
</evidence>
<protein>
    <recommendedName>
        <fullName evidence="3">RNA polymerase subunit sigma-70</fullName>
    </recommendedName>
</protein>
<gene>
    <name evidence="1" type="ORF">GCM10011351_16170</name>
</gene>
<evidence type="ECO:0000313" key="1">
    <source>
        <dbReference type="EMBL" id="GGM30850.1"/>
    </source>
</evidence>
<dbReference type="EMBL" id="BMLG01000007">
    <property type="protein sequence ID" value="GGM30850.1"/>
    <property type="molecule type" value="Genomic_DNA"/>
</dbReference>
<name>A0A917TNQ5_9BACI</name>
<proteinExistence type="predicted"/>
<dbReference type="Proteomes" id="UP000618460">
    <property type="component" value="Unassembled WGS sequence"/>
</dbReference>
<keyword evidence="2" id="KW-1185">Reference proteome</keyword>
<reference evidence="1" key="2">
    <citation type="submission" date="2020-09" db="EMBL/GenBank/DDBJ databases">
        <authorList>
            <person name="Sun Q."/>
            <person name="Zhou Y."/>
        </authorList>
    </citation>
    <scope>NUCLEOTIDE SEQUENCE</scope>
    <source>
        <strain evidence="1">CGMCC 1.6333</strain>
    </source>
</reference>
<evidence type="ECO:0008006" key="3">
    <source>
        <dbReference type="Google" id="ProtNLM"/>
    </source>
</evidence>
<sequence length="57" mass="6504">MRINNKQLNTQGTASIFGANFHRFVELESFSNSLEIAEELGISLHDVKKLKEKLNRS</sequence>